<dbReference type="PROSITE" id="PS50176">
    <property type="entry name" value="ARM_REPEAT"/>
    <property type="match status" value="2"/>
</dbReference>
<dbReference type="InterPro" id="IPR011989">
    <property type="entry name" value="ARM-like"/>
</dbReference>
<dbReference type="AlphaFoldDB" id="A0A7S3AI66"/>
<proteinExistence type="predicted"/>
<reference evidence="2" key="1">
    <citation type="submission" date="2021-01" db="EMBL/GenBank/DDBJ databases">
        <authorList>
            <person name="Corre E."/>
            <person name="Pelletier E."/>
            <person name="Niang G."/>
            <person name="Scheremetjew M."/>
            <person name="Finn R."/>
            <person name="Kale V."/>
            <person name="Holt S."/>
            <person name="Cochrane G."/>
            <person name="Meng A."/>
            <person name="Brown T."/>
            <person name="Cohen L."/>
        </authorList>
    </citation>
    <scope>NUCLEOTIDE SEQUENCE</scope>
    <source>
        <strain evidence="2">CCMP281</strain>
    </source>
</reference>
<evidence type="ECO:0000256" key="1">
    <source>
        <dbReference type="PROSITE-ProRule" id="PRU00259"/>
    </source>
</evidence>
<accession>A0A7S3AI66</accession>
<dbReference type="SMART" id="SM00185">
    <property type="entry name" value="ARM"/>
    <property type="match status" value="4"/>
</dbReference>
<dbReference type="InterPro" id="IPR016024">
    <property type="entry name" value="ARM-type_fold"/>
</dbReference>
<protein>
    <recommendedName>
        <fullName evidence="3">Armadillo repeat-containing domain-containing protein</fullName>
    </recommendedName>
</protein>
<dbReference type="Gene3D" id="1.25.10.10">
    <property type="entry name" value="Leucine-rich Repeat Variant"/>
    <property type="match status" value="2"/>
</dbReference>
<organism evidence="2">
    <name type="scientific">Haptolina ericina</name>
    <dbReference type="NCBI Taxonomy" id="156174"/>
    <lineage>
        <taxon>Eukaryota</taxon>
        <taxon>Haptista</taxon>
        <taxon>Haptophyta</taxon>
        <taxon>Prymnesiophyceae</taxon>
        <taxon>Prymnesiales</taxon>
        <taxon>Prymnesiaceae</taxon>
        <taxon>Haptolina</taxon>
    </lineage>
</organism>
<feature type="repeat" description="ARM" evidence="1">
    <location>
        <begin position="205"/>
        <end position="237"/>
    </location>
</feature>
<evidence type="ECO:0008006" key="3">
    <source>
        <dbReference type="Google" id="ProtNLM"/>
    </source>
</evidence>
<feature type="repeat" description="ARM" evidence="1">
    <location>
        <begin position="39"/>
        <end position="82"/>
    </location>
</feature>
<dbReference type="PANTHER" id="PTHR23315">
    <property type="entry name" value="U BOX DOMAIN-CONTAINING"/>
    <property type="match status" value="1"/>
</dbReference>
<sequence>MLLLNPRSSATARTSAASRLCHIARPRAGAMQVVSTMAGAIPALISMLRDTSGIAGQKIAATALALIAVAEENQKAIAEAGGLDVLIMQMRSGNTIVKERSAQAMVLLSDAPKLRLRIAECGGINALIQLLQMGSSAAKIHAACAIANLAGHERCQVLIGERGGLLPLLELLRNGSCQAKGNAAQAIALLAMKNDANEKELVDRGAVPALQELLRSVSRDSALAQKAASALEVLHHS</sequence>
<dbReference type="EMBL" id="HBHX01011225">
    <property type="protein sequence ID" value="CAE0105578.1"/>
    <property type="molecule type" value="Transcribed_RNA"/>
</dbReference>
<dbReference type="InterPro" id="IPR000225">
    <property type="entry name" value="Armadillo"/>
</dbReference>
<dbReference type="Pfam" id="PF00514">
    <property type="entry name" value="Arm"/>
    <property type="match status" value="1"/>
</dbReference>
<dbReference type="SUPFAM" id="SSF48371">
    <property type="entry name" value="ARM repeat"/>
    <property type="match status" value="1"/>
</dbReference>
<evidence type="ECO:0000313" key="2">
    <source>
        <dbReference type="EMBL" id="CAE0105578.1"/>
    </source>
</evidence>
<gene>
    <name evidence="2" type="ORF">HERI1096_LOCUS6236</name>
</gene>
<dbReference type="PANTHER" id="PTHR23315:SF7">
    <property type="entry name" value="U-BOX DOMAIN-CONTAINING PROTEIN 4"/>
    <property type="match status" value="1"/>
</dbReference>
<name>A0A7S3AI66_9EUKA</name>